<dbReference type="Pfam" id="PF18648">
    <property type="entry name" value="ADPRTs_Tse2"/>
    <property type="match status" value="1"/>
</dbReference>
<proteinExistence type="predicted"/>
<dbReference type="Proteomes" id="UP000319313">
    <property type="component" value="Unassembled WGS sequence"/>
</dbReference>
<dbReference type="InterPro" id="IPR041018">
    <property type="entry name" value="ADPRTs_Tse2"/>
</dbReference>
<comment type="caution">
    <text evidence="2">The sequence shown here is derived from an EMBL/GenBank/DDBJ whole genome shotgun (WGS) entry which is preliminary data.</text>
</comment>
<name>A0A552DUV1_MICAE</name>
<reference evidence="2 3" key="1">
    <citation type="submission" date="2019-01" db="EMBL/GenBank/DDBJ databases">
        <title>Coherence of Microcystis species and biogeography revealed through population genomics.</title>
        <authorList>
            <person name="Perez-Carrascal O.M."/>
            <person name="Terrat Y."/>
            <person name="Giani A."/>
            <person name="Fortin N."/>
            <person name="Tromas N."/>
            <person name="Shapiro B.J."/>
        </authorList>
    </citation>
    <scope>NUCLEOTIDE SEQUENCE [LARGE SCALE GENOMIC DNA]</scope>
    <source>
        <strain evidence="2">Ma_SC_T_19800800_S464</strain>
    </source>
</reference>
<dbReference type="AlphaFoldDB" id="A0A552DUV1"/>
<sequence>MKSEQLQPKFGGMGKDTLWQIDDSIITGDLQAVQDSPTHVSIIPRVTMALERDEAPLAKTQKYWEKVD</sequence>
<dbReference type="EMBL" id="SFBL01000088">
    <property type="protein sequence ID" value="TRU25969.1"/>
    <property type="molecule type" value="Genomic_DNA"/>
</dbReference>
<organism evidence="2 3">
    <name type="scientific">Microcystis aeruginosa Ma_SC_T_19800800_S464</name>
    <dbReference type="NCBI Taxonomy" id="2486257"/>
    <lineage>
        <taxon>Bacteria</taxon>
        <taxon>Bacillati</taxon>
        <taxon>Cyanobacteriota</taxon>
        <taxon>Cyanophyceae</taxon>
        <taxon>Oscillatoriophycideae</taxon>
        <taxon>Chroococcales</taxon>
        <taxon>Microcystaceae</taxon>
        <taxon>Microcystis</taxon>
    </lineage>
</organism>
<accession>A0A552DUV1</accession>
<evidence type="ECO:0000313" key="3">
    <source>
        <dbReference type="Proteomes" id="UP000319313"/>
    </source>
</evidence>
<evidence type="ECO:0000313" key="2">
    <source>
        <dbReference type="EMBL" id="TRU25969.1"/>
    </source>
</evidence>
<feature type="domain" description="Tse2 ADP-ribosyltransferase toxin" evidence="1">
    <location>
        <begin position="8"/>
        <end position="51"/>
    </location>
</feature>
<evidence type="ECO:0000259" key="1">
    <source>
        <dbReference type="Pfam" id="PF18648"/>
    </source>
</evidence>
<gene>
    <name evidence="2" type="ORF">EWV81_11070</name>
</gene>
<protein>
    <recommendedName>
        <fullName evidence="1">Tse2 ADP-ribosyltransferase toxin domain-containing protein</fullName>
    </recommendedName>
</protein>